<dbReference type="InterPro" id="IPR006311">
    <property type="entry name" value="TAT_signal"/>
</dbReference>
<dbReference type="GO" id="GO:0015031">
    <property type="term" value="P:protein transport"/>
    <property type="evidence" value="ECO:0007669"/>
    <property type="project" value="UniProtKB-KW"/>
</dbReference>
<reference evidence="8" key="1">
    <citation type="submission" date="2023-09" db="EMBL/GenBank/DDBJ databases">
        <title>First report of Pseudomonas coleopterorum DJ13 causing leaf spot on Rhododendron pulchrum Sweet in China.</title>
        <authorList>
            <person name="Zhang Y."/>
        </authorList>
    </citation>
    <scope>NUCLEOTIDE SEQUENCE</scope>
    <source>
        <strain evidence="8">DJ13</strain>
    </source>
</reference>
<dbReference type="Gene3D" id="3.10.105.10">
    <property type="entry name" value="Dipeptide-binding Protein, Domain 3"/>
    <property type="match status" value="1"/>
</dbReference>
<dbReference type="Pfam" id="PF00496">
    <property type="entry name" value="SBP_bac_5"/>
    <property type="match status" value="1"/>
</dbReference>
<proteinExistence type="inferred from homology"/>
<dbReference type="PANTHER" id="PTHR30290:SF9">
    <property type="entry name" value="OLIGOPEPTIDE-BINDING PROTEIN APPA"/>
    <property type="match status" value="1"/>
</dbReference>
<keyword evidence="5" id="KW-0653">Protein transport</keyword>
<comment type="similarity">
    <text evidence="1">Belongs to the bacterial solute-binding protein 5 family.</text>
</comment>
<dbReference type="SUPFAM" id="SSF53850">
    <property type="entry name" value="Periplasmic binding protein-like II"/>
    <property type="match status" value="1"/>
</dbReference>
<dbReference type="InterPro" id="IPR030678">
    <property type="entry name" value="Peptide/Ni-bd"/>
</dbReference>
<evidence type="ECO:0000256" key="4">
    <source>
        <dbReference type="ARBA" id="ARBA00022856"/>
    </source>
</evidence>
<dbReference type="InterPro" id="IPR000914">
    <property type="entry name" value="SBP_5_dom"/>
</dbReference>
<evidence type="ECO:0000259" key="7">
    <source>
        <dbReference type="Pfam" id="PF00496"/>
    </source>
</evidence>
<dbReference type="GO" id="GO:0030288">
    <property type="term" value="C:outer membrane-bounded periplasmic space"/>
    <property type="evidence" value="ECO:0007669"/>
    <property type="project" value="UniProtKB-ARBA"/>
</dbReference>
<feature type="signal peptide" evidence="6">
    <location>
        <begin position="1"/>
        <end position="33"/>
    </location>
</feature>
<dbReference type="PANTHER" id="PTHR30290">
    <property type="entry name" value="PERIPLASMIC BINDING COMPONENT OF ABC TRANSPORTER"/>
    <property type="match status" value="1"/>
</dbReference>
<dbReference type="GO" id="GO:1904680">
    <property type="term" value="F:peptide transmembrane transporter activity"/>
    <property type="evidence" value="ECO:0007669"/>
    <property type="project" value="TreeGrafter"/>
</dbReference>
<evidence type="ECO:0000256" key="3">
    <source>
        <dbReference type="ARBA" id="ARBA00022729"/>
    </source>
</evidence>
<keyword evidence="2" id="KW-0813">Transport</keyword>
<sequence length="523" mass="57560">MTTVFRLNRRRFLATTAIVTGAAMLPFSSTLWAAGAARKGGTLRISVDQAVGMLNPLLARVNPEYLLSELLYNGLTRLSHDMQAEPDLAMSWSHNEALTEWTFSLRDNLLFHDGSRCTSRDVVASLQAILDPKTASPGLRNIGPIKSVEAIDELHVKLTTTMPYADLPISLAYPDAKIVPAAILQGDMARLTREAVGTGPFKLTSFEPERLVVVTRNERFHDPERPFLDSVEIRVYPDPTAESSALMSGDIDLMLSAQATEFSRLGQASGVTGLRAPSGQFLNINMACDQKPFNDVRVRQALSLCVDRTALVDFVAEGFGTPGNDTPLNAAYRYHADIELRQADIARARQLLADAGYPDGLDITLVASDKPSTRTQLGIAVREMAKPAGFNIKVETMANSTYLDQVWKKGNFYVGFYNMQPSADAVFSLLYTSDAAWNETRWNNSEFDAAVAAARGTDDPVKRAALYGTAQRLMHEQVPSLIPTFFDVLAAHRDYVQGYRLHPRGAVFRLDQAWLDEGAPKRG</sequence>
<dbReference type="InterPro" id="IPR039424">
    <property type="entry name" value="SBP_5"/>
</dbReference>
<dbReference type="GO" id="GO:0015833">
    <property type="term" value="P:peptide transport"/>
    <property type="evidence" value="ECO:0007669"/>
    <property type="project" value="UniProtKB-KW"/>
</dbReference>
<accession>A0AAJ6LWA2</accession>
<dbReference type="Gene3D" id="3.90.76.10">
    <property type="entry name" value="Dipeptide-binding Protein, Domain 1"/>
    <property type="match status" value="1"/>
</dbReference>
<name>A0AAJ6LWA2_9PSED</name>
<dbReference type="RefSeq" id="WP_310791006.1">
    <property type="nucleotide sequence ID" value="NZ_CP134081.1"/>
</dbReference>
<dbReference type="AlphaFoldDB" id="A0AAJ6LWA2"/>
<keyword evidence="4" id="KW-0571">Peptide transport</keyword>
<dbReference type="Proteomes" id="UP001258207">
    <property type="component" value="Chromosome"/>
</dbReference>
<dbReference type="CDD" id="cd08503">
    <property type="entry name" value="PBP2_NikA_DppA_OppA_like_17"/>
    <property type="match status" value="1"/>
</dbReference>
<evidence type="ECO:0000256" key="2">
    <source>
        <dbReference type="ARBA" id="ARBA00022448"/>
    </source>
</evidence>
<dbReference type="Gene3D" id="3.40.190.10">
    <property type="entry name" value="Periplasmic binding protein-like II"/>
    <property type="match status" value="1"/>
</dbReference>
<dbReference type="PROSITE" id="PS51318">
    <property type="entry name" value="TAT"/>
    <property type="match status" value="1"/>
</dbReference>
<dbReference type="EMBL" id="CP134081">
    <property type="protein sequence ID" value="WNC07981.1"/>
    <property type="molecule type" value="Genomic_DNA"/>
</dbReference>
<evidence type="ECO:0000313" key="9">
    <source>
        <dbReference type="Proteomes" id="UP001258207"/>
    </source>
</evidence>
<evidence type="ECO:0000313" key="8">
    <source>
        <dbReference type="EMBL" id="WNC07981.1"/>
    </source>
</evidence>
<evidence type="ECO:0000256" key="1">
    <source>
        <dbReference type="ARBA" id="ARBA00005695"/>
    </source>
</evidence>
<dbReference type="GO" id="GO:0043190">
    <property type="term" value="C:ATP-binding cassette (ABC) transporter complex"/>
    <property type="evidence" value="ECO:0007669"/>
    <property type="project" value="InterPro"/>
</dbReference>
<evidence type="ECO:0000256" key="6">
    <source>
        <dbReference type="SAM" id="SignalP"/>
    </source>
</evidence>
<protein>
    <submittedName>
        <fullName evidence="8">ABC transporter substrate-binding protein</fullName>
    </submittedName>
</protein>
<evidence type="ECO:0000256" key="5">
    <source>
        <dbReference type="ARBA" id="ARBA00022927"/>
    </source>
</evidence>
<keyword evidence="3 6" id="KW-0732">Signal</keyword>
<dbReference type="PIRSF" id="PIRSF002741">
    <property type="entry name" value="MppA"/>
    <property type="match status" value="1"/>
</dbReference>
<feature type="chain" id="PRO_5042520440" evidence="6">
    <location>
        <begin position="34"/>
        <end position="523"/>
    </location>
</feature>
<feature type="domain" description="Solute-binding protein family 5" evidence="7">
    <location>
        <begin position="84"/>
        <end position="433"/>
    </location>
</feature>
<gene>
    <name evidence="8" type="ORF">RI108_11610</name>
</gene>
<organism evidence="8 9">
    <name type="scientific">Pseudomonas coleopterorum</name>
    <dbReference type="NCBI Taxonomy" id="1605838"/>
    <lineage>
        <taxon>Bacteria</taxon>
        <taxon>Pseudomonadati</taxon>
        <taxon>Pseudomonadota</taxon>
        <taxon>Gammaproteobacteria</taxon>
        <taxon>Pseudomonadales</taxon>
        <taxon>Pseudomonadaceae</taxon>
        <taxon>Pseudomonas</taxon>
    </lineage>
</organism>